<evidence type="ECO:0000313" key="16">
    <source>
        <dbReference type="EMBL" id="AKJ27579.1"/>
    </source>
</evidence>
<evidence type="ECO:0000256" key="3">
    <source>
        <dbReference type="ARBA" id="ARBA00013017"/>
    </source>
</evidence>
<dbReference type="InterPro" id="IPR000866">
    <property type="entry name" value="AhpC/TSA"/>
</dbReference>
<dbReference type="GO" id="GO:0008379">
    <property type="term" value="F:thioredoxin peroxidase activity"/>
    <property type="evidence" value="ECO:0007669"/>
    <property type="project" value="TreeGrafter"/>
</dbReference>
<dbReference type="Gene3D" id="3.40.30.10">
    <property type="entry name" value="Glutaredoxin"/>
    <property type="match status" value="1"/>
</dbReference>
<dbReference type="Proteomes" id="UP000035352">
    <property type="component" value="Chromosome"/>
</dbReference>
<dbReference type="InterPro" id="IPR024706">
    <property type="entry name" value="Peroxiredoxin_AhpC-typ"/>
</dbReference>
<keyword evidence="17" id="KW-1185">Reference proteome</keyword>
<evidence type="ECO:0000256" key="12">
    <source>
        <dbReference type="ARBA" id="ARBA00049091"/>
    </source>
</evidence>
<evidence type="ECO:0000256" key="7">
    <source>
        <dbReference type="ARBA" id="ARBA00023157"/>
    </source>
</evidence>
<dbReference type="InterPro" id="IPR036249">
    <property type="entry name" value="Thioredoxin-like_sf"/>
</dbReference>
<evidence type="ECO:0000256" key="9">
    <source>
        <dbReference type="ARBA" id="ARBA00032824"/>
    </source>
</evidence>
<keyword evidence="7" id="KW-1015">Disulfide bond</keyword>
<dbReference type="PROSITE" id="PS51352">
    <property type="entry name" value="THIOREDOXIN_2"/>
    <property type="match status" value="1"/>
</dbReference>
<comment type="function">
    <text evidence="1">Thiol-specific peroxidase that catalyzes the reduction of hydrogen peroxide and organic hydroperoxides to water and alcohols, respectively. Plays a role in cell protection against oxidative stress by detoxifying peroxides and as sensor of hydrogen peroxide-mediated signaling events.</text>
</comment>
<dbReference type="PANTHER" id="PTHR42801:SF4">
    <property type="entry name" value="AHPC_TSA FAMILY PROTEIN"/>
    <property type="match status" value="1"/>
</dbReference>
<keyword evidence="5" id="KW-0049">Antioxidant</keyword>
<dbReference type="Pfam" id="PF00578">
    <property type="entry name" value="AhpC-TSA"/>
    <property type="match status" value="1"/>
</dbReference>
<feature type="signal peptide" evidence="14">
    <location>
        <begin position="1"/>
        <end position="26"/>
    </location>
</feature>
<evidence type="ECO:0000313" key="17">
    <source>
        <dbReference type="Proteomes" id="UP000035352"/>
    </source>
</evidence>
<comment type="subunit">
    <text evidence="2">Monomer.</text>
</comment>
<evidence type="ECO:0000256" key="1">
    <source>
        <dbReference type="ARBA" id="ARBA00003330"/>
    </source>
</evidence>
<dbReference type="KEGG" id="pbh:AAW51_0888"/>
<keyword evidence="14" id="KW-0732">Signal</keyword>
<evidence type="ECO:0000256" key="14">
    <source>
        <dbReference type="SAM" id="SignalP"/>
    </source>
</evidence>
<dbReference type="STRING" id="413882.AAW51_0888"/>
<name>A0A0G3BDT3_9BURK</name>
<accession>A0A0G3BDT3</accession>
<dbReference type="InterPro" id="IPR013766">
    <property type="entry name" value="Thioredoxin_domain"/>
</dbReference>
<keyword evidence="4" id="KW-0575">Peroxidase</keyword>
<dbReference type="PATRIC" id="fig|413882.6.peg.942"/>
<gene>
    <name evidence="16" type="ORF">AAW51_0888</name>
</gene>
<dbReference type="PANTHER" id="PTHR42801">
    <property type="entry name" value="THIOREDOXIN-DEPENDENT PEROXIDE REDUCTASE"/>
    <property type="match status" value="1"/>
</dbReference>
<comment type="similarity">
    <text evidence="10">Belongs to the peroxiredoxin family. BCP/PrxQ subfamily.</text>
</comment>
<evidence type="ECO:0000256" key="6">
    <source>
        <dbReference type="ARBA" id="ARBA00023002"/>
    </source>
</evidence>
<evidence type="ECO:0000256" key="11">
    <source>
        <dbReference type="ARBA" id="ARBA00042639"/>
    </source>
</evidence>
<dbReference type="InterPro" id="IPR006311">
    <property type="entry name" value="TAT_signal"/>
</dbReference>
<dbReference type="GO" id="GO:0034599">
    <property type="term" value="P:cellular response to oxidative stress"/>
    <property type="evidence" value="ECO:0007669"/>
    <property type="project" value="TreeGrafter"/>
</dbReference>
<sequence>MSLMTRRQLCAASLSAVLCSALPAGAALPVGAAAPDFTTEAALAGQPFKFSLADALKKGPVVLYFYPKAFTSGCTVEAHAFAEATPRFQAAGATVIGMSNDDIETLKKFSVEACRDKFAVAADRSGQIMKRYDAALGLKPDLADRVSYVISPQGKILYVYASLNPDGHVQNTLKAVEAWKREAAR</sequence>
<evidence type="ECO:0000256" key="4">
    <source>
        <dbReference type="ARBA" id="ARBA00022559"/>
    </source>
</evidence>
<proteinExistence type="inferred from homology"/>
<evidence type="ECO:0000256" key="2">
    <source>
        <dbReference type="ARBA" id="ARBA00011245"/>
    </source>
</evidence>
<feature type="active site" description="Cysteine sulfenic acid (-SOH) intermediate; for peroxidase activity" evidence="13">
    <location>
        <position position="74"/>
    </location>
</feature>
<evidence type="ECO:0000259" key="15">
    <source>
        <dbReference type="PROSITE" id="PS51352"/>
    </source>
</evidence>
<protein>
    <recommendedName>
        <fullName evidence="3">thioredoxin-dependent peroxiredoxin</fullName>
        <ecNumber evidence="3">1.11.1.24</ecNumber>
    </recommendedName>
    <alternativeName>
        <fullName evidence="9">Thioredoxin peroxidase</fullName>
    </alternativeName>
    <alternativeName>
        <fullName evidence="11">Thioredoxin-dependent peroxiredoxin Bcp</fullName>
    </alternativeName>
</protein>
<keyword evidence="6" id="KW-0560">Oxidoreductase</keyword>
<evidence type="ECO:0000256" key="10">
    <source>
        <dbReference type="ARBA" id="ARBA00038489"/>
    </source>
</evidence>
<organism evidence="16 17">
    <name type="scientific">Caldimonas brevitalea</name>
    <dbReference type="NCBI Taxonomy" id="413882"/>
    <lineage>
        <taxon>Bacteria</taxon>
        <taxon>Pseudomonadati</taxon>
        <taxon>Pseudomonadota</taxon>
        <taxon>Betaproteobacteria</taxon>
        <taxon>Burkholderiales</taxon>
        <taxon>Sphaerotilaceae</taxon>
        <taxon>Caldimonas</taxon>
    </lineage>
</organism>
<evidence type="ECO:0000256" key="5">
    <source>
        <dbReference type="ARBA" id="ARBA00022862"/>
    </source>
</evidence>
<dbReference type="AlphaFoldDB" id="A0A0G3BDT3"/>
<feature type="domain" description="Thioredoxin" evidence="15">
    <location>
        <begin position="28"/>
        <end position="181"/>
    </location>
</feature>
<dbReference type="InterPro" id="IPR050924">
    <property type="entry name" value="Peroxiredoxin_BCP/PrxQ"/>
</dbReference>
<feature type="chain" id="PRO_5005183708" description="thioredoxin-dependent peroxiredoxin" evidence="14">
    <location>
        <begin position="27"/>
        <end position="185"/>
    </location>
</feature>
<dbReference type="GO" id="GO:0045454">
    <property type="term" value="P:cell redox homeostasis"/>
    <property type="evidence" value="ECO:0007669"/>
    <property type="project" value="TreeGrafter"/>
</dbReference>
<dbReference type="EC" id="1.11.1.24" evidence="3"/>
<dbReference type="PROSITE" id="PS51318">
    <property type="entry name" value="TAT"/>
    <property type="match status" value="1"/>
</dbReference>
<reference evidence="16 17" key="1">
    <citation type="submission" date="2015-05" db="EMBL/GenBank/DDBJ databases">
        <authorList>
            <person name="Tang B."/>
            <person name="Yu Y."/>
        </authorList>
    </citation>
    <scope>NUCLEOTIDE SEQUENCE [LARGE SCALE GENOMIC DNA]</scope>
    <source>
        <strain evidence="16 17">DSM 7029</strain>
    </source>
</reference>
<keyword evidence="8" id="KW-0676">Redox-active center</keyword>
<dbReference type="CDD" id="cd03017">
    <property type="entry name" value="PRX_BCP"/>
    <property type="match status" value="1"/>
</dbReference>
<comment type="catalytic activity">
    <reaction evidence="12">
        <text>a hydroperoxide + [thioredoxin]-dithiol = an alcohol + [thioredoxin]-disulfide + H2O</text>
        <dbReference type="Rhea" id="RHEA:62620"/>
        <dbReference type="Rhea" id="RHEA-COMP:10698"/>
        <dbReference type="Rhea" id="RHEA-COMP:10700"/>
        <dbReference type="ChEBI" id="CHEBI:15377"/>
        <dbReference type="ChEBI" id="CHEBI:29950"/>
        <dbReference type="ChEBI" id="CHEBI:30879"/>
        <dbReference type="ChEBI" id="CHEBI:35924"/>
        <dbReference type="ChEBI" id="CHEBI:50058"/>
        <dbReference type="EC" id="1.11.1.24"/>
    </reaction>
</comment>
<dbReference type="SUPFAM" id="SSF52833">
    <property type="entry name" value="Thioredoxin-like"/>
    <property type="match status" value="1"/>
</dbReference>
<dbReference type="GO" id="GO:0005737">
    <property type="term" value="C:cytoplasm"/>
    <property type="evidence" value="ECO:0007669"/>
    <property type="project" value="TreeGrafter"/>
</dbReference>
<dbReference type="PIRSF" id="PIRSF000239">
    <property type="entry name" value="AHPC"/>
    <property type="match status" value="1"/>
</dbReference>
<evidence type="ECO:0000256" key="13">
    <source>
        <dbReference type="PIRSR" id="PIRSR000239-1"/>
    </source>
</evidence>
<dbReference type="EMBL" id="CP011371">
    <property type="protein sequence ID" value="AKJ27579.1"/>
    <property type="molecule type" value="Genomic_DNA"/>
</dbReference>
<evidence type="ECO:0000256" key="8">
    <source>
        <dbReference type="ARBA" id="ARBA00023284"/>
    </source>
</evidence>